<evidence type="ECO:0000256" key="2">
    <source>
        <dbReference type="SAM" id="MobiDB-lite"/>
    </source>
</evidence>
<dbReference type="AlphaFoldDB" id="A0AAJ4MZJ7"/>
<dbReference type="InterPro" id="IPR001357">
    <property type="entry name" value="BRCT_dom"/>
</dbReference>
<feature type="region of interest" description="Disordered" evidence="2">
    <location>
        <begin position="433"/>
        <end position="452"/>
    </location>
</feature>
<feature type="coiled-coil region" evidence="1">
    <location>
        <begin position="313"/>
        <end position="340"/>
    </location>
</feature>
<reference evidence="4" key="1">
    <citation type="submission" date="2020-02" db="EMBL/GenBank/DDBJ databases">
        <title>Unexpected conservation and global transmission of agrobacterial virulence plasmids.</title>
        <authorList>
            <person name="Weisberg A.J."/>
            <person name="Davis E.W. II"/>
            <person name="Tabima J.R."/>
            <person name="Belcher M.S."/>
            <person name="Miller M."/>
            <person name="Kuo C.-H."/>
            <person name="Loper J.E."/>
            <person name="Grunwald N.J."/>
            <person name="Putnam M.L."/>
            <person name="Chang J.H."/>
        </authorList>
    </citation>
    <scope>NUCLEOTIDE SEQUENCE</scope>
    <source>
        <strain evidence="4">Q15/94</strain>
    </source>
</reference>
<organism evidence="4 5">
    <name type="scientific">Agrobacterium tumefaciens</name>
    <dbReference type="NCBI Taxonomy" id="358"/>
    <lineage>
        <taxon>Bacteria</taxon>
        <taxon>Pseudomonadati</taxon>
        <taxon>Pseudomonadota</taxon>
        <taxon>Alphaproteobacteria</taxon>
        <taxon>Hyphomicrobiales</taxon>
        <taxon>Rhizobiaceae</taxon>
        <taxon>Rhizobium/Agrobacterium group</taxon>
        <taxon>Agrobacterium</taxon>
        <taxon>Agrobacterium tumefaciens complex</taxon>
    </lineage>
</organism>
<proteinExistence type="predicted"/>
<dbReference type="RefSeq" id="WP_333721871.1">
    <property type="nucleotide sequence ID" value="NZ_CP049216.1"/>
</dbReference>
<evidence type="ECO:0000256" key="1">
    <source>
        <dbReference type="SAM" id="Coils"/>
    </source>
</evidence>
<dbReference type="CDD" id="cd17748">
    <property type="entry name" value="BRCT_DNA_ligase_like"/>
    <property type="match status" value="1"/>
</dbReference>
<dbReference type="EMBL" id="CP049216">
    <property type="protein sequence ID" value="QTG12399.1"/>
    <property type="molecule type" value="Genomic_DNA"/>
</dbReference>
<sequence length="452" mass="49690">MSDLGICEGWYVQLRSGDVVGPLSKATWSKNYPWRIAKMGVVECWNENGTHYEHEHKDIVRVMPADAIKLTMSKTYGDFSKFRQAGIPPHVTKAAMDAGIKAEPAYEQFVNAVLTAGFKAQYGIGFVPVTEQATIDMDALCDQLARTLPTPKPLSECSDEMKEKLRKLAEAAVSYLGNKAISKNESENTIPDSEKPKGGLSEFLPFYQPGIAERITDTGREVLKSLLPLQGVTICFTGSMKMPVETHKGIAEALGAKISGSVHSNTTLVVFGAGARSKFDKAIELDLPRMSESGWLWIAGLLGYGKFTQAETAAELLDRIAQLEDRIEGLDSDLQSAVEVAFKRGAEDWVRMNYPAQFARLFAAKLGNESENRIPNSEKPKGGLSAIPSVREIHDQVLAEVTDWRAKYGRDSMPSTFSIAQAFHRMLTPVADGEPSNPFDALETIDYKSTKE</sequence>
<dbReference type="PROSITE" id="PS50172">
    <property type="entry name" value="BRCT"/>
    <property type="match status" value="1"/>
</dbReference>
<dbReference type="SMART" id="SM00292">
    <property type="entry name" value="BRCT"/>
    <property type="match status" value="1"/>
</dbReference>
<dbReference type="SUPFAM" id="SSF52113">
    <property type="entry name" value="BRCT domain"/>
    <property type="match status" value="1"/>
</dbReference>
<feature type="domain" description="BRCT" evidence="3">
    <location>
        <begin position="224"/>
        <end position="296"/>
    </location>
</feature>
<accession>A0AAJ4MZJ7</accession>
<name>A0AAJ4MZJ7_AGRTU</name>
<keyword evidence="1" id="KW-0175">Coiled coil</keyword>
<evidence type="ECO:0000313" key="4">
    <source>
        <dbReference type="EMBL" id="QTG12399.1"/>
    </source>
</evidence>
<dbReference type="Pfam" id="PF00533">
    <property type="entry name" value="BRCT"/>
    <property type="match status" value="1"/>
</dbReference>
<dbReference type="InterPro" id="IPR036420">
    <property type="entry name" value="BRCT_dom_sf"/>
</dbReference>
<evidence type="ECO:0000313" key="5">
    <source>
        <dbReference type="Proteomes" id="UP000663946"/>
    </source>
</evidence>
<evidence type="ECO:0000259" key="3">
    <source>
        <dbReference type="PROSITE" id="PS50172"/>
    </source>
</evidence>
<dbReference type="Gene3D" id="3.40.50.10190">
    <property type="entry name" value="BRCT domain"/>
    <property type="match status" value="1"/>
</dbReference>
<gene>
    <name evidence="4" type="ORF">G6M86_03690</name>
</gene>
<protein>
    <recommendedName>
        <fullName evidence="3">BRCT domain-containing protein</fullName>
    </recommendedName>
</protein>
<dbReference type="Proteomes" id="UP000663946">
    <property type="component" value="Chromosome 1"/>
</dbReference>